<feature type="compositionally biased region" description="Polar residues" evidence="1">
    <location>
        <begin position="1203"/>
        <end position="1214"/>
    </location>
</feature>
<feature type="compositionally biased region" description="Polar residues" evidence="1">
    <location>
        <begin position="1221"/>
        <end position="1237"/>
    </location>
</feature>
<evidence type="ECO:0000313" key="2">
    <source>
        <dbReference type="EMBL" id="CZS91317.1"/>
    </source>
</evidence>
<feature type="compositionally biased region" description="Basic and acidic residues" evidence="1">
    <location>
        <begin position="290"/>
        <end position="311"/>
    </location>
</feature>
<evidence type="ECO:0000256" key="1">
    <source>
        <dbReference type="SAM" id="MobiDB-lite"/>
    </source>
</evidence>
<feature type="compositionally biased region" description="Polar residues" evidence="1">
    <location>
        <begin position="264"/>
        <end position="276"/>
    </location>
</feature>
<reference evidence="3" key="1">
    <citation type="submission" date="2016-03" db="EMBL/GenBank/DDBJ databases">
        <authorList>
            <person name="Ploux O."/>
        </authorList>
    </citation>
    <scope>NUCLEOTIDE SEQUENCE [LARGE SCALE GENOMIC DNA]</scope>
    <source>
        <strain evidence="3">UK7</strain>
    </source>
</reference>
<proteinExistence type="predicted"/>
<feature type="region of interest" description="Disordered" evidence="1">
    <location>
        <begin position="264"/>
        <end position="334"/>
    </location>
</feature>
<evidence type="ECO:0000313" key="3">
    <source>
        <dbReference type="Proteomes" id="UP000178129"/>
    </source>
</evidence>
<dbReference type="InParanoid" id="A0A1E1JZL4"/>
<feature type="compositionally biased region" description="Basic and acidic residues" evidence="1">
    <location>
        <begin position="1340"/>
        <end position="1351"/>
    </location>
</feature>
<sequence length="1443" mass="160931">MATHETVLTLVSALHANIDSIHTTLQSLSSHPTHEAELQRLATEREARIFDLRTEHAQALQILANQRLREQQDIELKRQKEAGELEEQRKREWKEVLKRREQEDQERERKIQEEELEREKEKRKEDECREAERESRELILAEDIEKELERVEDEIETRIEEGKKALKKLDEKRRAINAEIDKALNMPTVIPEIRYRSRTRTLSRTGILEAVTLPPRAPNVPDVQPKNIAIQASDSGVIPDRNDEKGELDGLRTPELINARLQENNVSSTTRRNSGLRTFGLGLRSISPDSARKPAGNRELRAMPGPKEKFPDLNQSYSESEQKSPGNVSPGTQTTVLNISLGAPLSIHTRELNLGANLPSTSDPMIARLFKYHDPMTGRLFTYMRYPEAKQTSSAIISPSEPMSSKNLPIESPIVLPTEERSSGSRPTECHDPMIARLFKPYDPMIDRLFSDNSSDIKQSDSIKEIWFTRLSSTTKDEALREDEQPASTLCAGEAHSGARSNDTFDPMIDRLFRWNPMIDRLFRSDSSEIKHANSATDILVAPQLSTQDKVLARETVDEQPRTIRSASTPSIKFHDPMIDRLFKVYDPMIDRLFQDTPSELKQKDNTTTSPPTLLSSTTDMALGQEVKIGEQSQKIRPKTSPPMKFSDPMINRLFQHYDPMIERLSRDNLSETNYADRLEHNPLVHEMKAETSNRSWEAFISENFGTPMKERTKSADVSESAQMTPVASSDDLVRLELESQETMLFGERHLVLPRNSSCPVASREPSITITHDDPTGFAERTRAVNAASRHVDSEPWPLRDEEDQDLIHGATANVHTRELHASQIVLSDSSDYWSRSETESEDSDDEAEPGQHFGSLRAHAIEMIEEDDLLPDNLSDTNTIGNDSYENMSFEEKYGVPRSSTPIRSLSRIDSHTESSHTTQAAGDFFHGESDSGDEIHPDYGAQDSYPDNIADQYLQRIEPALEIVPEHEPLTEFNDTYTSHRNSGIFSNLVDTFRNDFPAVPQAQFDNHQPGSEYALGNAARLRAVSFDDDYPEYIGVESSQHETSLHVPNHIADTVPSFEIDAHSDSIPTTPSDTSSSSFVDTIDNEPVIKNASRDRGMTVSSQPADDLSVYTAKEQSFDPNFANAYTSFVASSPGFPPIGEASHDLVDLDERPGSGYSSFGEQTGMKVHRDKISSAKGNDAVPLDDISFNGEAQKAIVPGSTQNPAWSTEWNGPVLESNETPTSGSPFQPTRTLPRTPVLLSINSQSTISPTPSSSLPSPSPSPKNRRPAPPIPSTTGSLFVKTRSVFESASPQGSPAIVPSPITAFSAVRHDSPPPPAHRRSVGSRPSSLHITEPANHDSPAEKETVIEPEEDLDEEAFMPKSLDGNNKPPSPVFVHGRSGSDSSLSKETNGPVVQKKKSTPFLHTLSRIVGGTQNHGLEEDSVHNFVREPLLARNDEQ</sequence>
<feature type="region of interest" description="Disordered" evidence="1">
    <location>
        <begin position="104"/>
        <end position="132"/>
    </location>
</feature>
<accession>A0A1E1JZL4</accession>
<gene>
    <name evidence="2" type="ORF">RCO7_01552</name>
</gene>
<feature type="region of interest" description="Disordered" evidence="1">
    <location>
        <begin position="909"/>
        <end position="948"/>
    </location>
</feature>
<name>A0A1E1JZL4_9HELO</name>
<dbReference type="Proteomes" id="UP000178129">
    <property type="component" value="Unassembled WGS sequence"/>
</dbReference>
<feature type="compositionally biased region" description="Acidic residues" evidence="1">
    <location>
        <begin position="1352"/>
        <end position="1362"/>
    </location>
</feature>
<dbReference type="EMBL" id="FJUW01000004">
    <property type="protein sequence ID" value="CZS91317.1"/>
    <property type="molecule type" value="Genomic_DNA"/>
</dbReference>
<comment type="caution">
    <text evidence="2">The sequence shown here is derived from an EMBL/GenBank/DDBJ whole genome shotgun (WGS) entry which is preliminary data.</text>
</comment>
<protein>
    <submittedName>
        <fullName evidence="2">Uncharacterized protein</fullName>
    </submittedName>
</protein>
<feature type="region of interest" description="Disordered" evidence="1">
    <location>
        <begin position="831"/>
        <end position="852"/>
    </location>
</feature>
<feature type="compositionally biased region" description="Basic and acidic residues" evidence="1">
    <location>
        <begin position="927"/>
        <end position="939"/>
    </location>
</feature>
<feature type="compositionally biased region" description="Polar residues" evidence="1">
    <location>
        <begin position="313"/>
        <end position="334"/>
    </location>
</feature>
<feature type="compositionally biased region" description="Acidic residues" evidence="1">
    <location>
        <begin position="840"/>
        <end position="849"/>
    </location>
</feature>
<feature type="compositionally biased region" description="Pro residues" evidence="1">
    <location>
        <begin position="1262"/>
        <end position="1277"/>
    </location>
</feature>
<feature type="region of interest" description="Disordered" evidence="1">
    <location>
        <begin position="1202"/>
        <end position="1404"/>
    </location>
</feature>
<feature type="compositionally biased region" description="Low complexity" evidence="1">
    <location>
        <begin position="1245"/>
        <end position="1261"/>
    </location>
</feature>
<feature type="region of interest" description="Disordered" evidence="1">
    <location>
        <begin position="478"/>
        <end position="499"/>
    </location>
</feature>
<organism evidence="2 3">
    <name type="scientific">Rhynchosporium graminicola</name>
    <dbReference type="NCBI Taxonomy" id="2792576"/>
    <lineage>
        <taxon>Eukaryota</taxon>
        <taxon>Fungi</taxon>
        <taxon>Dikarya</taxon>
        <taxon>Ascomycota</taxon>
        <taxon>Pezizomycotina</taxon>
        <taxon>Leotiomycetes</taxon>
        <taxon>Helotiales</taxon>
        <taxon>Ploettnerulaceae</taxon>
        <taxon>Rhynchosporium</taxon>
    </lineage>
</organism>
<feature type="region of interest" description="Disordered" evidence="1">
    <location>
        <begin position="597"/>
        <end position="617"/>
    </location>
</feature>
<feature type="compositionally biased region" description="Polar residues" evidence="1">
    <location>
        <begin position="1385"/>
        <end position="1394"/>
    </location>
</feature>
<dbReference type="STRING" id="914237.A0A1E1JZL4"/>
<keyword evidence="3" id="KW-1185">Reference proteome</keyword>
<feature type="compositionally biased region" description="Low complexity" evidence="1">
    <location>
        <begin position="607"/>
        <end position="617"/>
    </location>
</feature>